<dbReference type="Proteomes" id="UP000005237">
    <property type="component" value="Unassembled WGS sequence"/>
</dbReference>
<sequence length="303" mass="35851">MDIWLNLLSDRLESPRFDFVTEFIGGKCIIQKDYYDEEQSSQHSGWLIHVYFTPSEFLDRPFVADICFRYGKRRREIMGVLIQNKCLFGHVRAMEKTGRLIISARIRKMLCEIDLSTPSSSRQFVVQNFDNQLNENKIFYVNLAKLSLVGGDLFKKWKNEENLDVNTTTEHFENSAIQILLEATAKYDDIVILRHTVRRLIHLAQKYRMHKLMRAIEDFLSETKLMSWDEKILMALQYRMSPLYVQVQRKYLLTPWNILCRIQRLYIANYAHLESADCSNPYNKIHKNLLQMVMMSEENVCIG</sequence>
<evidence type="ECO:0000313" key="2">
    <source>
        <dbReference type="Proteomes" id="UP000005237"/>
    </source>
</evidence>
<reference evidence="2" key="1">
    <citation type="submission" date="2010-08" db="EMBL/GenBank/DDBJ databases">
        <authorList>
            <consortium name="Caenorhabditis japonica Sequencing Consortium"/>
            <person name="Wilson R.K."/>
        </authorList>
    </citation>
    <scope>NUCLEOTIDE SEQUENCE [LARGE SCALE GENOMIC DNA]</scope>
    <source>
        <strain evidence="2">DF5081</strain>
    </source>
</reference>
<protein>
    <submittedName>
        <fullName evidence="1">Uncharacterized protein</fullName>
    </submittedName>
</protein>
<name>A0A8R1DR21_CAEJA</name>
<reference evidence="1" key="2">
    <citation type="submission" date="2022-06" db="UniProtKB">
        <authorList>
            <consortium name="EnsemblMetazoa"/>
        </authorList>
    </citation>
    <scope>IDENTIFICATION</scope>
    <source>
        <strain evidence="1">DF5081</strain>
    </source>
</reference>
<dbReference type="EnsemblMetazoa" id="CJA08652.1">
    <property type="protein sequence ID" value="CJA08652.1"/>
    <property type="gene ID" value="WBGene00127856"/>
</dbReference>
<dbReference type="AlphaFoldDB" id="A0A8R1DR21"/>
<proteinExistence type="predicted"/>
<accession>A0A8R1DR21</accession>
<evidence type="ECO:0000313" key="1">
    <source>
        <dbReference type="EnsemblMetazoa" id="CJA08652.1"/>
    </source>
</evidence>
<organism evidence="1 2">
    <name type="scientific">Caenorhabditis japonica</name>
    <dbReference type="NCBI Taxonomy" id="281687"/>
    <lineage>
        <taxon>Eukaryota</taxon>
        <taxon>Metazoa</taxon>
        <taxon>Ecdysozoa</taxon>
        <taxon>Nematoda</taxon>
        <taxon>Chromadorea</taxon>
        <taxon>Rhabditida</taxon>
        <taxon>Rhabditina</taxon>
        <taxon>Rhabditomorpha</taxon>
        <taxon>Rhabditoidea</taxon>
        <taxon>Rhabditidae</taxon>
        <taxon>Peloderinae</taxon>
        <taxon>Caenorhabditis</taxon>
    </lineage>
</organism>
<keyword evidence="2" id="KW-1185">Reference proteome</keyword>